<feature type="transmembrane region" description="Helical" evidence="1">
    <location>
        <begin position="104"/>
        <end position="125"/>
    </location>
</feature>
<name>A0A507ZVL2_9FLAO</name>
<evidence type="ECO:0000313" key="4">
    <source>
        <dbReference type="Proteomes" id="UP000317169"/>
    </source>
</evidence>
<keyword evidence="4" id="KW-1185">Reference proteome</keyword>
<feature type="transmembrane region" description="Helical" evidence="1">
    <location>
        <begin position="131"/>
        <end position="152"/>
    </location>
</feature>
<dbReference type="InterPro" id="IPR010559">
    <property type="entry name" value="Sig_transdc_His_kin_internal"/>
</dbReference>
<dbReference type="OrthoDB" id="9809670at2"/>
<feature type="transmembrane region" description="Helical" evidence="1">
    <location>
        <begin position="6"/>
        <end position="27"/>
    </location>
</feature>
<dbReference type="InterPro" id="IPR050640">
    <property type="entry name" value="Bact_2-comp_sensor_kinase"/>
</dbReference>
<comment type="caution">
    <text evidence="3">The sequence shown here is derived from an EMBL/GenBank/DDBJ whole genome shotgun (WGS) entry which is preliminary data.</text>
</comment>
<keyword evidence="1" id="KW-0472">Membrane</keyword>
<dbReference type="Gene3D" id="3.30.565.10">
    <property type="entry name" value="Histidine kinase-like ATPase, C-terminal domain"/>
    <property type="match status" value="1"/>
</dbReference>
<dbReference type="GO" id="GO:0000155">
    <property type="term" value="F:phosphorelay sensor kinase activity"/>
    <property type="evidence" value="ECO:0007669"/>
    <property type="project" value="InterPro"/>
</dbReference>
<evidence type="ECO:0000259" key="2">
    <source>
        <dbReference type="Pfam" id="PF06580"/>
    </source>
</evidence>
<dbReference type="Proteomes" id="UP000317169">
    <property type="component" value="Unassembled WGS sequence"/>
</dbReference>
<dbReference type="Pfam" id="PF06580">
    <property type="entry name" value="His_kinase"/>
    <property type="match status" value="1"/>
</dbReference>
<proteinExistence type="predicted"/>
<accession>A0A507ZVL2</accession>
<organism evidence="3 4">
    <name type="scientific">Haloflavibacter putidus</name>
    <dbReference type="NCBI Taxonomy" id="2576776"/>
    <lineage>
        <taxon>Bacteria</taxon>
        <taxon>Pseudomonadati</taxon>
        <taxon>Bacteroidota</taxon>
        <taxon>Flavobacteriia</taxon>
        <taxon>Flavobacteriales</taxon>
        <taxon>Flavobacteriaceae</taxon>
        <taxon>Haloflavibacter</taxon>
    </lineage>
</organism>
<keyword evidence="1" id="KW-1133">Transmembrane helix</keyword>
<dbReference type="InterPro" id="IPR036890">
    <property type="entry name" value="HATPase_C_sf"/>
</dbReference>
<protein>
    <recommendedName>
        <fullName evidence="2">Signal transduction histidine kinase internal region domain-containing protein</fullName>
    </recommendedName>
</protein>
<feature type="domain" description="Signal transduction histidine kinase internal region" evidence="2">
    <location>
        <begin position="280"/>
        <end position="359"/>
    </location>
</feature>
<evidence type="ECO:0000256" key="1">
    <source>
        <dbReference type="SAM" id="Phobius"/>
    </source>
</evidence>
<dbReference type="GO" id="GO:0016020">
    <property type="term" value="C:membrane"/>
    <property type="evidence" value="ECO:0007669"/>
    <property type="project" value="InterPro"/>
</dbReference>
<dbReference type="PANTHER" id="PTHR34220">
    <property type="entry name" value="SENSOR HISTIDINE KINASE YPDA"/>
    <property type="match status" value="1"/>
</dbReference>
<dbReference type="AlphaFoldDB" id="A0A507ZVL2"/>
<keyword evidence="1" id="KW-0812">Transmembrane</keyword>
<evidence type="ECO:0000313" key="3">
    <source>
        <dbReference type="EMBL" id="TQD40284.1"/>
    </source>
</evidence>
<feature type="transmembrane region" description="Helical" evidence="1">
    <location>
        <begin position="195"/>
        <end position="216"/>
    </location>
</feature>
<gene>
    <name evidence="3" type="ORF">FKR84_03540</name>
</gene>
<feature type="transmembrane region" description="Helical" evidence="1">
    <location>
        <begin position="164"/>
        <end position="183"/>
    </location>
</feature>
<dbReference type="PANTHER" id="PTHR34220:SF7">
    <property type="entry name" value="SENSOR HISTIDINE KINASE YPDA"/>
    <property type="match status" value="1"/>
</dbReference>
<feature type="transmembrane region" description="Helical" evidence="1">
    <location>
        <begin position="71"/>
        <end position="92"/>
    </location>
</feature>
<dbReference type="EMBL" id="VIAR01000002">
    <property type="protein sequence ID" value="TQD40284.1"/>
    <property type="molecule type" value="Genomic_DNA"/>
</dbReference>
<feature type="transmembrane region" description="Helical" evidence="1">
    <location>
        <begin position="39"/>
        <end position="59"/>
    </location>
</feature>
<dbReference type="SUPFAM" id="SSF55874">
    <property type="entry name" value="ATPase domain of HSP90 chaperone/DNA topoisomerase II/histidine kinase"/>
    <property type="match status" value="1"/>
</dbReference>
<sequence length="486" mass="56703">MKFEPMLFLWQFVVTVLVFLCIGSALLNWKQRQKSLRLYTLYTTALLAYFLLVSPYNFAWKQFFGIKILELLADFLQIIYAIIFFFFFLHLLNFKKNLPNFYKFIVSTMGFLFLTTVLGFIILIFSNNNLLLQWFPMVVMLLLFCLFGYTFSKTFSHLEKNYNLFFLTASSIFIGLILPLGFICILDKQLVTENILLLFYLTIFLQQFFLSLALLYGNNWLNKKFLNNLGLTNRATTPASIFSTATANLNNIIGQKESKLSIHSNLGAEVNFRDPIYHLQLVSLQNQMNPHFIFNAINSIKVFLIENKKQEAIYYLNKFSKLIRHILGSTQIESIPLAEEINILELYISIENIRLEDKIELVISNPQKINLTTIMLPSMLLQPFIENAILHGLIPKNQKRKIELLFLRRKNTISLKIRDNGIGREKSQKRRAEKTYQNESMGLKINIKRLAYFNCKYGVNYSFQLRDLKNKIGEASGTEVELLFKI</sequence>
<reference evidence="3 4" key="1">
    <citation type="submission" date="2019-06" db="EMBL/GenBank/DDBJ databases">
        <title>Flavibacter putida gen. nov., sp. nov., a novel marine bacterium of the family Flavobacteriaceae isolated from coastal seawater.</title>
        <authorList>
            <person name="Feng X."/>
        </authorList>
    </citation>
    <scope>NUCLEOTIDE SEQUENCE [LARGE SCALE GENOMIC DNA]</scope>
    <source>
        <strain evidence="3 4">PLHSN227</strain>
    </source>
</reference>